<dbReference type="InterPro" id="IPR036265">
    <property type="entry name" value="HIT-like_sf"/>
</dbReference>
<organism evidence="3 4">
    <name type="scientific">Paratrimastix pyriformis</name>
    <dbReference type="NCBI Taxonomy" id="342808"/>
    <lineage>
        <taxon>Eukaryota</taxon>
        <taxon>Metamonada</taxon>
        <taxon>Preaxostyla</taxon>
        <taxon>Paratrimastigidae</taxon>
        <taxon>Paratrimastix</taxon>
    </lineage>
</organism>
<gene>
    <name evidence="3" type="ORF">PAPYR_8723</name>
</gene>
<dbReference type="Pfam" id="PF01230">
    <property type="entry name" value="HIT"/>
    <property type="match status" value="1"/>
</dbReference>
<dbReference type="PROSITE" id="PS51084">
    <property type="entry name" value="HIT_2"/>
    <property type="match status" value="1"/>
</dbReference>
<protein>
    <submittedName>
        <fullName evidence="3">HIT family protein 1</fullName>
    </submittedName>
</protein>
<dbReference type="PRINTS" id="PR00332">
    <property type="entry name" value="HISTRIAD"/>
</dbReference>
<accession>A0ABQ8UCT7</accession>
<evidence type="ECO:0000313" key="4">
    <source>
        <dbReference type="Proteomes" id="UP001141327"/>
    </source>
</evidence>
<evidence type="ECO:0000313" key="3">
    <source>
        <dbReference type="EMBL" id="KAJ4456187.1"/>
    </source>
</evidence>
<dbReference type="InterPro" id="IPR039384">
    <property type="entry name" value="HINT"/>
</dbReference>
<dbReference type="InterPro" id="IPR001310">
    <property type="entry name" value="Histidine_triad_HIT"/>
</dbReference>
<evidence type="ECO:0000259" key="2">
    <source>
        <dbReference type="PROSITE" id="PS51084"/>
    </source>
</evidence>
<keyword evidence="4" id="KW-1185">Reference proteome</keyword>
<dbReference type="InterPro" id="IPR011146">
    <property type="entry name" value="HIT-like"/>
</dbReference>
<proteinExistence type="predicted"/>
<feature type="short sequence motif" description="Histidine triad motif" evidence="1">
    <location>
        <begin position="97"/>
        <end position="101"/>
    </location>
</feature>
<dbReference type="SUPFAM" id="SSF54197">
    <property type="entry name" value="HIT-like"/>
    <property type="match status" value="1"/>
</dbReference>
<feature type="domain" description="HIT" evidence="2">
    <location>
        <begin position="4"/>
        <end position="112"/>
    </location>
</feature>
<sequence>MSCLFCRIIRGEVPCYKVFENEHALAFLDVGPLSVGHTLVIPKSHAATMDEVPDECLADMMVAIKKVAKAIRAEFGEGMNYNVLQNNGRMAHQFVPHVHYHVIPKPNAEQGLGVHWPIRETPKPAALTTLAASLASHCQ</sequence>
<evidence type="ECO:0000256" key="1">
    <source>
        <dbReference type="PROSITE-ProRule" id="PRU00464"/>
    </source>
</evidence>
<name>A0ABQ8UCT7_9EUKA</name>
<reference evidence="3" key="1">
    <citation type="journal article" date="2022" name="bioRxiv">
        <title>Genomics of Preaxostyla Flagellates Illuminates Evolutionary Transitions and the Path Towards Mitochondrial Loss.</title>
        <authorList>
            <person name="Novak L.V.F."/>
            <person name="Treitli S.C."/>
            <person name="Pyrih J."/>
            <person name="Halakuc P."/>
            <person name="Pipaliya S.V."/>
            <person name="Vacek V."/>
            <person name="Brzon O."/>
            <person name="Soukal P."/>
            <person name="Eme L."/>
            <person name="Dacks J.B."/>
            <person name="Karnkowska A."/>
            <person name="Elias M."/>
            <person name="Hampl V."/>
        </authorList>
    </citation>
    <scope>NUCLEOTIDE SEQUENCE</scope>
    <source>
        <strain evidence="3">RCP-MX</strain>
    </source>
</reference>
<dbReference type="PANTHER" id="PTHR46648">
    <property type="entry name" value="HIT FAMILY PROTEIN 1"/>
    <property type="match status" value="1"/>
</dbReference>
<dbReference type="EMBL" id="JAPMOS010000079">
    <property type="protein sequence ID" value="KAJ4456187.1"/>
    <property type="molecule type" value="Genomic_DNA"/>
</dbReference>
<dbReference type="Proteomes" id="UP001141327">
    <property type="component" value="Unassembled WGS sequence"/>
</dbReference>
<dbReference type="CDD" id="cd01277">
    <property type="entry name" value="HINT_subgroup"/>
    <property type="match status" value="1"/>
</dbReference>
<comment type="caution">
    <text evidence="3">The sequence shown here is derived from an EMBL/GenBank/DDBJ whole genome shotgun (WGS) entry which is preliminary data.</text>
</comment>
<dbReference type="PANTHER" id="PTHR46648:SF1">
    <property type="entry name" value="ADENOSINE 5'-MONOPHOSPHORAMIDASE HNT1"/>
    <property type="match status" value="1"/>
</dbReference>
<dbReference type="Gene3D" id="3.30.428.10">
    <property type="entry name" value="HIT-like"/>
    <property type="match status" value="1"/>
</dbReference>